<protein>
    <submittedName>
        <fullName evidence="1">Uncharacterized protein</fullName>
    </submittedName>
</protein>
<organism evidence="1">
    <name type="scientific">uncultured Caudovirales phage</name>
    <dbReference type="NCBI Taxonomy" id="2100421"/>
    <lineage>
        <taxon>Viruses</taxon>
        <taxon>Duplodnaviria</taxon>
        <taxon>Heunggongvirae</taxon>
        <taxon>Uroviricota</taxon>
        <taxon>Caudoviricetes</taxon>
        <taxon>Peduoviridae</taxon>
        <taxon>Maltschvirus</taxon>
        <taxon>Maltschvirus maltsch</taxon>
    </lineage>
</organism>
<reference evidence="1" key="1">
    <citation type="submission" date="2020-04" db="EMBL/GenBank/DDBJ databases">
        <authorList>
            <person name="Chiriac C."/>
            <person name="Salcher M."/>
            <person name="Ghai R."/>
            <person name="Kavagutti S V."/>
        </authorList>
    </citation>
    <scope>NUCLEOTIDE SEQUENCE</scope>
</reference>
<name>A0A6J5N4N0_9CAUD</name>
<proteinExistence type="predicted"/>
<dbReference type="EMBL" id="LR796595">
    <property type="protein sequence ID" value="CAB4153752.1"/>
    <property type="molecule type" value="Genomic_DNA"/>
</dbReference>
<sequence>MKLSNTIINQIFAEAGIKNHRLLNKHHSQYNEMDIEVLKCIKEGKKVKNNYYIPKREMKYKQVLRLEDRKIFESVAECANETGYSKQQIYNFINNNKIEDNRIFMYLEDDE</sequence>
<gene>
    <name evidence="1" type="ORF">UFOVP638_23</name>
</gene>
<accession>A0A6J5N4N0</accession>
<evidence type="ECO:0000313" key="1">
    <source>
        <dbReference type="EMBL" id="CAB4153752.1"/>
    </source>
</evidence>